<evidence type="ECO:0000313" key="4">
    <source>
        <dbReference type="Proteomes" id="UP000006057"/>
    </source>
</evidence>
<name>I4BFM6_MYCCN</name>
<accession>I4BFM6</accession>
<evidence type="ECO:0000256" key="2">
    <source>
        <dbReference type="SAM" id="SignalP"/>
    </source>
</evidence>
<proteinExistence type="predicted"/>
<dbReference type="eggNOG" id="ENOG5033823">
    <property type="taxonomic scope" value="Bacteria"/>
</dbReference>
<keyword evidence="1" id="KW-0812">Transmembrane</keyword>
<dbReference type="PATRIC" id="fig|710421.3.peg.1284"/>
<dbReference type="Proteomes" id="UP000006057">
    <property type="component" value="Chromosome"/>
</dbReference>
<dbReference type="EMBL" id="CP003053">
    <property type="protein sequence ID" value="AFM16083.1"/>
    <property type="molecule type" value="Genomic_DNA"/>
</dbReference>
<protein>
    <recommendedName>
        <fullName evidence="5">Cellulose synthase subunit</fullName>
    </recommendedName>
</protein>
<feature type="transmembrane region" description="Helical" evidence="1">
    <location>
        <begin position="628"/>
        <end position="649"/>
    </location>
</feature>
<dbReference type="HOGENOM" id="CLU_028102_0_0_11"/>
<organism evidence="3 4">
    <name type="scientific">Mycolicibacterium chubuense (strain NBB4)</name>
    <name type="common">Mycobacterium chubuense</name>
    <dbReference type="NCBI Taxonomy" id="710421"/>
    <lineage>
        <taxon>Bacteria</taxon>
        <taxon>Bacillati</taxon>
        <taxon>Actinomycetota</taxon>
        <taxon>Actinomycetes</taxon>
        <taxon>Mycobacteriales</taxon>
        <taxon>Mycobacteriaceae</taxon>
        <taxon>Mycolicibacterium</taxon>
    </lineage>
</organism>
<gene>
    <name evidence="3" type="ordered locus">Mycch_1276</name>
</gene>
<feature type="signal peptide" evidence="2">
    <location>
        <begin position="1"/>
        <end position="32"/>
    </location>
</feature>
<dbReference type="RefSeq" id="WP_014814566.1">
    <property type="nucleotide sequence ID" value="NC_018027.1"/>
</dbReference>
<keyword evidence="1" id="KW-1133">Transmembrane helix</keyword>
<evidence type="ECO:0000256" key="1">
    <source>
        <dbReference type="SAM" id="Phobius"/>
    </source>
</evidence>
<reference evidence="3 4" key="1">
    <citation type="submission" date="2012-06" db="EMBL/GenBank/DDBJ databases">
        <title>Complete sequence of chromosome of Mycobacterium chubuense NBB4.</title>
        <authorList>
            <consortium name="US DOE Joint Genome Institute"/>
            <person name="Lucas S."/>
            <person name="Han J."/>
            <person name="Lapidus A."/>
            <person name="Cheng J.-F."/>
            <person name="Goodwin L."/>
            <person name="Pitluck S."/>
            <person name="Peters L."/>
            <person name="Mikhailova N."/>
            <person name="Teshima H."/>
            <person name="Detter J.C."/>
            <person name="Han C."/>
            <person name="Tapia R."/>
            <person name="Land M."/>
            <person name="Hauser L."/>
            <person name="Kyrpides N."/>
            <person name="Ivanova N."/>
            <person name="Pagani I."/>
            <person name="Mattes T."/>
            <person name="Holmes A."/>
            <person name="Rutledge P."/>
            <person name="Paulsen I."/>
            <person name="Coleman N."/>
            <person name="Woyke T."/>
        </authorList>
    </citation>
    <scope>NUCLEOTIDE SEQUENCE [LARGE SCALE GENOMIC DNA]</scope>
    <source>
        <strain evidence="3 4">NBB4</strain>
    </source>
</reference>
<dbReference type="AlphaFoldDB" id="I4BFM6"/>
<keyword evidence="2" id="KW-0732">Signal</keyword>
<keyword evidence="4" id="KW-1185">Reference proteome</keyword>
<evidence type="ECO:0008006" key="5">
    <source>
        <dbReference type="Google" id="ProtNLM"/>
    </source>
</evidence>
<dbReference type="Gene3D" id="2.60.120.260">
    <property type="entry name" value="Galactose-binding domain-like"/>
    <property type="match status" value="1"/>
</dbReference>
<evidence type="ECO:0000313" key="3">
    <source>
        <dbReference type="EMBL" id="AFM16083.1"/>
    </source>
</evidence>
<sequence precursor="true">MKRTVKAAAMMSAVLLTLPAMLAGTVAGPAQAQPSNAAEPPPAAAVTLGWRALGVNSEVFLGPDSPTTTTLPVPEGLTAVRLQGMMHAPMNIDGGYLEIDDSDGKLLGTVDLPPAGAAQAMTPLDVDISAARTRASTVDLSLTLRTSRSGDGFCGPLQQLTLSDMATVFSGIEPPATTIATFFPPVLQQVSIYVPTDADTAEQQSALSLVATLARLYHAQPLGIGVVAQPRGAAPPPAGQLARAIVVERGGPAGLTVESPGTPDAHMRISGSGDELSTQVSLLVNQLQTLVQTPASRIEQAGSVPVVSGDTLTFGQLKMSGKTDVLRTSTVSVGVDRSALGNGRVEGVQVHLLADYTPVPNDDAASVVIRTNNAVVYRSALNNSGRLDATFDVPSQDFTQYLNLDMALTYTPHQTCGPLIAPITFQIDPQSTLTLRRGGPPLAGFGALPSEFSPSFMVAFDGSSPDQLIYAARTISAIARLTNQQLAPKVVDLKTAVDGDSGALIVANSAAIAKTSLNPPVGGDGTAIDVRLPTELRADITDGLGSIQAFADRPHNRSVVLITTTASWSLVDPLLNYIEGLRGGWSELTGDVLAAGAAGVPTNVAIRADSDRSPQAVAMQTSESSNRWVPIVVVVAVVVALALVAAALWSRRRKPARAGAHTAENSVDRGTDGT</sequence>
<keyword evidence="1" id="KW-0472">Membrane</keyword>
<feature type="chain" id="PRO_5003686262" description="Cellulose synthase subunit" evidence="2">
    <location>
        <begin position="33"/>
        <end position="674"/>
    </location>
</feature>
<dbReference type="KEGG" id="mcb:Mycch_1276"/>